<name>A0A367JFV4_RHIST</name>
<evidence type="ECO:0000256" key="1">
    <source>
        <dbReference type="SAM" id="MobiDB-lite"/>
    </source>
</evidence>
<dbReference type="OrthoDB" id="3365224at2759"/>
<organism evidence="3 4">
    <name type="scientific">Rhizopus stolonifer</name>
    <name type="common">Rhizopus nigricans</name>
    <dbReference type="NCBI Taxonomy" id="4846"/>
    <lineage>
        <taxon>Eukaryota</taxon>
        <taxon>Fungi</taxon>
        <taxon>Fungi incertae sedis</taxon>
        <taxon>Mucoromycota</taxon>
        <taxon>Mucoromycotina</taxon>
        <taxon>Mucoromycetes</taxon>
        <taxon>Mucorales</taxon>
        <taxon>Mucorineae</taxon>
        <taxon>Rhizopodaceae</taxon>
        <taxon>Rhizopus</taxon>
    </lineage>
</organism>
<feature type="domain" description="C2 NT-type" evidence="2">
    <location>
        <begin position="7"/>
        <end position="138"/>
    </location>
</feature>
<dbReference type="PANTHER" id="PTHR21456:SF1">
    <property type="entry name" value="C2 NT-TYPE DOMAIN-CONTAINING PROTEIN"/>
    <property type="match status" value="1"/>
</dbReference>
<feature type="region of interest" description="Disordered" evidence="1">
    <location>
        <begin position="167"/>
        <end position="186"/>
    </location>
</feature>
<dbReference type="PROSITE" id="PS51840">
    <property type="entry name" value="C2_NT"/>
    <property type="match status" value="1"/>
</dbReference>
<dbReference type="AlphaFoldDB" id="A0A367JFV4"/>
<dbReference type="Proteomes" id="UP000253551">
    <property type="component" value="Unassembled WGS sequence"/>
</dbReference>
<dbReference type="STRING" id="4846.A0A367JFV4"/>
<keyword evidence="4" id="KW-1185">Reference proteome</keyword>
<protein>
    <recommendedName>
        <fullName evidence="2">C2 NT-type domain-containing protein</fullName>
    </recommendedName>
</protein>
<proteinExistence type="predicted"/>
<evidence type="ECO:0000313" key="4">
    <source>
        <dbReference type="Proteomes" id="UP000253551"/>
    </source>
</evidence>
<dbReference type="PANTHER" id="PTHR21456">
    <property type="entry name" value="FAMILY WITH SEQUENCE SIMILARITY 102"/>
    <property type="match status" value="1"/>
</dbReference>
<gene>
    <name evidence="3" type="ORF">CU098_009701</name>
</gene>
<dbReference type="Pfam" id="PF10358">
    <property type="entry name" value="NT-C2"/>
    <property type="match status" value="1"/>
</dbReference>
<accession>A0A367JFV4</accession>
<dbReference type="InterPro" id="IPR019448">
    <property type="entry name" value="NT-C2"/>
</dbReference>
<comment type="caution">
    <text evidence="3">The sequence shown here is derived from an EMBL/GenBank/DDBJ whole genome shotgun (WGS) entry which is preliminary data.</text>
</comment>
<dbReference type="InterPro" id="IPR039931">
    <property type="entry name" value="EEIG1/2-like"/>
</dbReference>
<evidence type="ECO:0000259" key="2">
    <source>
        <dbReference type="PROSITE" id="PS51840"/>
    </source>
</evidence>
<reference evidence="3 4" key="1">
    <citation type="journal article" date="2018" name="G3 (Bethesda)">
        <title>Phylogenetic and Phylogenomic Definition of Rhizopus Species.</title>
        <authorList>
            <person name="Gryganskyi A.P."/>
            <person name="Golan J."/>
            <person name="Dolatabadi S."/>
            <person name="Mondo S."/>
            <person name="Robb S."/>
            <person name="Idnurm A."/>
            <person name="Muszewska A."/>
            <person name="Steczkiewicz K."/>
            <person name="Masonjones S."/>
            <person name="Liao H.L."/>
            <person name="Gajdeczka M.T."/>
            <person name="Anike F."/>
            <person name="Vuek A."/>
            <person name="Anishchenko I.M."/>
            <person name="Voigt K."/>
            <person name="de Hoog G.S."/>
            <person name="Smith M.E."/>
            <person name="Heitman J."/>
            <person name="Vilgalys R."/>
            <person name="Stajich J.E."/>
        </authorList>
    </citation>
    <scope>NUCLEOTIDE SEQUENCE [LARGE SCALE GENOMIC DNA]</scope>
    <source>
        <strain evidence="3 4">LSU 92-RS-03</strain>
    </source>
</reference>
<sequence length="226" mass="25670">MSPFTHLFVSKSRKVNFELSLIIRDLMNVPLVSGYYYVNWKLKNASYTTGTTARVHIQDHQVTWNHPINTMIQLIINKQQVLGSCELKLEVFQKGGKEIGSLSINLSEYAGLGVMTERYLLENCKFNSTIKLSLRMNTKPDAMSQFQTPPLSRKQIFKDIPTLVHERKESSKKSQTHTTKLAPPAPLNLRKSQSVMSLPRYCKIQSSLEEPSPIDVVENLFAVKAS</sequence>
<evidence type="ECO:0000313" key="3">
    <source>
        <dbReference type="EMBL" id="RCH88833.1"/>
    </source>
</evidence>
<dbReference type="EMBL" id="PJQM01003448">
    <property type="protein sequence ID" value="RCH88833.1"/>
    <property type="molecule type" value="Genomic_DNA"/>
</dbReference>